<feature type="transmembrane region" description="Helical" evidence="6">
    <location>
        <begin position="170"/>
        <end position="193"/>
    </location>
</feature>
<keyword evidence="2" id="KW-0813">Transport</keyword>
<dbReference type="InterPro" id="IPR011701">
    <property type="entry name" value="MFS"/>
</dbReference>
<dbReference type="Gene3D" id="1.20.1250.20">
    <property type="entry name" value="MFS general substrate transporter like domains"/>
    <property type="match status" value="1"/>
</dbReference>
<evidence type="ECO:0000313" key="9">
    <source>
        <dbReference type="Proteomes" id="UP000726737"/>
    </source>
</evidence>
<evidence type="ECO:0000256" key="3">
    <source>
        <dbReference type="ARBA" id="ARBA00022692"/>
    </source>
</evidence>
<gene>
    <name evidence="8" type="ORF">BG011_003541</name>
</gene>
<evidence type="ECO:0000313" key="8">
    <source>
        <dbReference type="EMBL" id="KAG0241332.1"/>
    </source>
</evidence>
<protein>
    <recommendedName>
        <fullName evidence="7">Major facilitator superfamily (MFS) profile domain-containing protein</fullName>
    </recommendedName>
</protein>
<evidence type="ECO:0000256" key="4">
    <source>
        <dbReference type="ARBA" id="ARBA00022989"/>
    </source>
</evidence>
<dbReference type="GO" id="GO:0016020">
    <property type="term" value="C:membrane"/>
    <property type="evidence" value="ECO:0007669"/>
    <property type="project" value="UniProtKB-SubCell"/>
</dbReference>
<organism evidence="8 9">
    <name type="scientific">Mortierella polycephala</name>
    <dbReference type="NCBI Taxonomy" id="41804"/>
    <lineage>
        <taxon>Eukaryota</taxon>
        <taxon>Fungi</taxon>
        <taxon>Fungi incertae sedis</taxon>
        <taxon>Mucoromycota</taxon>
        <taxon>Mortierellomycotina</taxon>
        <taxon>Mortierellomycetes</taxon>
        <taxon>Mortierellales</taxon>
        <taxon>Mortierellaceae</taxon>
        <taxon>Mortierella</taxon>
    </lineage>
</organism>
<evidence type="ECO:0000256" key="1">
    <source>
        <dbReference type="ARBA" id="ARBA00004141"/>
    </source>
</evidence>
<name>A0A9P6PDU8_9FUNG</name>
<sequence length="209" mass="22567">MSVARGIQGSGAGFTIPSALALLTTTFPLGPERNFALSIFGGAGCIGQTVGVLLGGIFDATIGWYWVFFVTAILSTIITVLGFFAISDSNNQSETPDNRIDYFGVFFFMAGIIMVVFYLSESASAGWASPKTLAPFVVGLVLLAAFVFWESRIEYAIMPFRIWKSRRFAAGVVVIMCVVAAGNVMIFFSSLTFQNVLGYSPLVTAYCYI</sequence>
<feature type="transmembrane region" description="Helical" evidence="6">
    <location>
        <begin position="64"/>
        <end position="87"/>
    </location>
</feature>
<evidence type="ECO:0000256" key="5">
    <source>
        <dbReference type="ARBA" id="ARBA00023136"/>
    </source>
</evidence>
<evidence type="ECO:0000256" key="6">
    <source>
        <dbReference type="SAM" id="Phobius"/>
    </source>
</evidence>
<evidence type="ECO:0000256" key="2">
    <source>
        <dbReference type="ARBA" id="ARBA00022448"/>
    </source>
</evidence>
<feature type="non-terminal residue" evidence="8">
    <location>
        <position position="209"/>
    </location>
</feature>
<accession>A0A9P6PDU8</accession>
<feature type="transmembrane region" description="Helical" evidence="6">
    <location>
        <begin position="99"/>
        <end position="120"/>
    </location>
</feature>
<keyword evidence="3 6" id="KW-0812">Transmembrane</keyword>
<keyword evidence="5 6" id="KW-0472">Membrane</keyword>
<keyword evidence="9" id="KW-1185">Reference proteome</keyword>
<evidence type="ECO:0000259" key="7">
    <source>
        <dbReference type="PROSITE" id="PS50850"/>
    </source>
</evidence>
<dbReference type="Pfam" id="PF07690">
    <property type="entry name" value="MFS_1"/>
    <property type="match status" value="1"/>
</dbReference>
<feature type="transmembrane region" description="Helical" evidence="6">
    <location>
        <begin position="6"/>
        <end position="23"/>
    </location>
</feature>
<comment type="subcellular location">
    <subcellularLocation>
        <location evidence="1">Membrane</location>
        <topology evidence="1">Multi-pass membrane protein</topology>
    </subcellularLocation>
</comment>
<comment type="caution">
    <text evidence="8">The sequence shown here is derived from an EMBL/GenBank/DDBJ whole genome shotgun (WGS) entry which is preliminary data.</text>
</comment>
<dbReference type="AlphaFoldDB" id="A0A9P6PDU8"/>
<proteinExistence type="predicted"/>
<dbReference type="SUPFAM" id="SSF103473">
    <property type="entry name" value="MFS general substrate transporter"/>
    <property type="match status" value="1"/>
</dbReference>
<dbReference type="Proteomes" id="UP000726737">
    <property type="component" value="Unassembled WGS sequence"/>
</dbReference>
<dbReference type="PROSITE" id="PS50850">
    <property type="entry name" value="MFS"/>
    <property type="match status" value="1"/>
</dbReference>
<dbReference type="InterPro" id="IPR020846">
    <property type="entry name" value="MFS_dom"/>
</dbReference>
<dbReference type="PANTHER" id="PTHR42718">
    <property type="entry name" value="MAJOR FACILITATOR SUPERFAMILY MULTIDRUG TRANSPORTER MFSC"/>
    <property type="match status" value="1"/>
</dbReference>
<dbReference type="InterPro" id="IPR036259">
    <property type="entry name" value="MFS_trans_sf"/>
</dbReference>
<reference evidence="8" key="1">
    <citation type="journal article" date="2020" name="Fungal Divers.">
        <title>Resolving the Mortierellaceae phylogeny through synthesis of multi-gene phylogenetics and phylogenomics.</title>
        <authorList>
            <person name="Vandepol N."/>
            <person name="Liber J."/>
            <person name="Desiro A."/>
            <person name="Na H."/>
            <person name="Kennedy M."/>
            <person name="Barry K."/>
            <person name="Grigoriev I.V."/>
            <person name="Miller A.N."/>
            <person name="O'Donnell K."/>
            <person name="Stajich J.E."/>
            <person name="Bonito G."/>
        </authorList>
    </citation>
    <scope>NUCLEOTIDE SEQUENCE</scope>
    <source>
        <strain evidence="8">KOD948</strain>
    </source>
</reference>
<keyword evidence="4 6" id="KW-1133">Transmembrane helix</keyword>
<dbReference type="GO" id="GO:0022857">
    <property type="term" value="F:transmembrane transporter activity"/>
    <property type="evidence" value="ECO:0007669"/>
    <property type="project" value="InterPro"/>
</dbReference>
<feature type="domain" description="Major facilitator superfamily (MFS) profile" evidence="7">
    <location>
        <begin position="1"/>
        <end position="209"/>
    </location>
</feature>
<dbReference type="EMBL" id="JAAAJA010002336">
    <property type="protein sequence ID" value="KAG0241332.1"/>
    <property type="molecule type" value="Genomic_DNA"/>
</dbReference>
<dbReference type="OrthoDB" id="2130629at2759"/>
<feature type="transmembrane region" description="Helical" evidence="6">
    <location>
        <begin position="35"/>
        <end position="58"/>
    </location>
</feature>
<dbReference type="PANTHER" id="PTHR42718:SF9">
    <property type="entry name" value="MAJOR FACILITATOR SUPERFAMILY MULTIDRUG TRANSPORTER MFSC"/>
    <property type="match status" value="1"/>
</dbReference>
<feature type="transmembrane region" description="Helical" evidence="6">
    <location>
        <begin position="132"/>
        <end position="149"/>
    </location>
</feature>